<evidence type="ECO:0000313" key="2">
    <source>
        <dbReference type="EMBL" id="MFG6428341.1"/>
    </source>
</evidence>
<dbReference type="EMBL" id="JBIGHV010000001">
    <property type="protein sequence ID" value="MFG6428341.1"/>
    <property type="molecule type" value="Genomic_DNA"/>
</dbReference>
<feature type="chain" id="PRO_5045930771" description="Transporter substrate-binding domain-containing protein" evidence="1">
    <location>
        <begin position="28"/>
        <end position="296"/>
    </location>
</feature>
<accession>A0ABW7EXF1</accession>
<dbReference type="Proteomes" id="UP001606210">
    <property type="component" value="Unassembled WGS sequence"/>
</dbReference>
<evidence type="ECO:0008006" key="4">
    <source>
        <dbReference type="Google" id="ProtNLM"/>
    </source>
</evidence>
<comment type="caution">
    <text evidence="2">The sequence shown here is derived from an EMBL/GenBank/DDBJ whole genome shotgun (WGS) entry which is preliminary data.</text>
</comment>
<gene>
    <name evidence="2" type="ORF">ACG00Y_00360</name>
</gene>
<proteinExistence type="predicted"/>
<protein>
    <recommendedName>
        <fullName evidence="4">Transporter substrate-binding domain-containing protein</fullName>
    </recommendedName>
</protein>
<organism evidence="2 3">
    <name type="scientific">Pelomonas parva</name>
    <dbReference type="NCBI Taxonomy" id="3299032"/>
    <lineage>
        <taxon>Bacteria</taxon>
        <taxon>Pseudomonadati</taxon>
        <taxon>Pseudomonadota</taxon>
        <taxon>Betaproteobacteria</taxon>
        <taxon>Burkholderiales</taxon>
        <taxon>Sphaerotilaceae</taxon>
        <taxon>Roseateles</taxon>
    </lineage>
</organism>
<dbReference type="SUPFAM" id="SSF53850">
    <property type="entry name" value="Periplasmic binding protein-like II"/>
    <property type="match status" value="1"/>
</dbReference>
<sequence length="296" mass="33014">MPTPPASLRRRPLLALPLLLAGRPLQAQPGEPVRLPRHISMPDPQLHYVRRIVELALSRAGSRLEVRPVDLDMTQGRTLIELASGRSPIDLMWTMTDRQRESSGLLPVRIPIDRGLLGWRLLLVRRSELTQWARVGSLKDLASRLAGQGHDWPDTTILRANGLQVGTSSVYDALFRMLAAGRIDYFPRSVLEIDAEMAGGRHPELAIAPDLMLHYPAAAYLFVSPSRPELAAELRTGLEAAVADGSFQRLHREQYGALIKAHPVSPERVLKLSNPLLPPETPTRRRELWLQPGETI</sequence>
<keyword evidence="1" id="KW-0732">Signal</keyword>
<reference evidence="2 3" key="1">
    <citation type="submission" date="2024-08" db="EMBL/GenBank/DDBJ databases">
        <authorList>
            <person name="Lu H."/>
        </authorList>
    </citation>
    <scope>NUCLEOTIDE SEQUENCE [LARGE SCALE GENOMIC DNA]</scope>
    <source>
        <strain evidence="2 3">LYH14W</strain>
    </source>
</reference>
<feature type="signal peptide" evidence="1">
    <location>
        <begin position="1"/>
        <end position="27"/>
    </location>
</feature>
<keyword evidence="3" id="KW-1185">Reference proteome</keyword>
<name>A0ABW7EXF1_9BURK</name>
<evidence type="ECO:0000313" key="3">
    <source>
        <dbReference type="Proteomes" id="UP001606210"/>
    </source>
</evidence>
<dbReference type="RefSeq" id="WP_394475272.1">
    <property type="nucleotide sequence ID" value="NZ_JBIGHV010000001.1"/>
</dbReference>
<evidence type="ECO:0000256" key="1">
    <source>
        <dbReference type="SAM" id="SignalP"/>
    </source>
</evidence>